<evidence type="ECO:0000313" key="4">
    <source>
        <dbReference type="Proteomes" id="UP001499954"/>
    </source>
</evidence>
<accession>A0ABN2RAT4</accession>
<dbReference type="SUPFAM" id="SSF50475">
    <property type="entry name" value="FMN-binding split barrel"/>
    <property type="match status" value="1"/>
</dbReference>
<dbReference type="Gene3D" id="2.30.110.10">
    <property type="entry name" value="Electron Transport, Fmn-binding Protein, Chain A"/>
    <property type="match status" value="1"/>
</dbReference>
<dbReference type="SMART" id="SM00903">
    <property type="entry name" value="Flavin_Reduct"/>
    <property type="match status" value="1"/>
</dbReference>
<dbReference type="Pfam" id="PF01613">
    <property type="entry name" value="Flavin_Reduct"/>
    <property type="match status" value="1"/>
</dbReference>
<evidence type="ECO:0000259" key="2">
    <source>
        <dbReference type="SMART" id="SM00903"/>
    </source>
</evidence>
<organism evidence="3 4">
    <name type="scientific">Agromyces allii</name>
    <dbReference type="NCBI Taxonomy" id="393607"/>
    <lineage>
        <taxon>Bacteria</taxon>
        <taxon>Bacillati</taxon>
        <taxon>Actinomycetota</taxon>
        <taxon>Actinomycetes</taxon>
        <taxon>Micrococcales</taxon>
        <taxon>Microbacteriaceae</taxon>
        <taxon>Agromyces</taxon>
    </lineage>
</organism>
<dbReference type="RefSeq" id="WP_157414425.1">
    <property type="nucleotide sequence ID" value="NZ_BAAAMK010000011.1"/>
</dbReference>
<dbReference type="Proteomes" id="UP001499954">
    <property type="component" value="Unassembled WGS sequence"/>
</dbReference>
<evidence type="ECO:0000256" key="1">
    <source>
        <dbReference type="ARBA" id="ARBA00023002"/>
    </source>
</evidence>
<gene>
    <name evidence="3" type="ORF">GCM10009717_36510</name>
</gene>
<dbReference type="PANTHER" id="PTHR30466:SF1">
    <property type="entry name" value="FMN REDUCTASE (NADH) RUTF"/>
    <property type="match status" value="1"/>
</dbReference>
<name>A0ABN2RAT4_9MICO</name>
<dbReference type="EMBL" id="BAAAMK010000011">
    <property type="protein sequence ID" value="GAA1966336.1"/>
    <property type="molecule type" value="Genomic_DNA"/>
</dbReference>
<evidence type="ECO:0000313" key="3">
    <source>
        <dbReference type="EMBL" id="GAA1966336.1"/>
    </source>
</evidence>
<reference evidence="3 4" key="1">
    <citation type="journal article" date="2019" name="Int. J. Syst. Evol. Microbiol.">
        <title>The Global Catalogue of Microorganisms (GCM) 10K type strain sequencing project: providing services to taxonomists for standard genome sequencing and annotation.</title>
        <authorList>
            <consortium name="The Broad Institute Genomics Platform"/>
            <consortium name="The Broad Institute Genome Sequencing Center for Infectious Disease"/>
            <person name="Wu L."/>
            <person name="Ma J."/>
        </authorList>
    </citation>
    <scope>NUCLEOTIDE SEQUENCE [LARGE SCALE GENOMIC DNA]</scope>
    <source>
        <strain evidence="3 4">JCM 13584</strain>
    </source>
</reference>
<dbReference type="InterPro" id="IPR012349">
    <property type="entry name" value="Split_barrel_FMN-bd"/>
</dbReference>
<dbReference type="InterPro" id="IPR050268">
    <property type="entry name" value="NADH-dep_flavin_reductase"/>
</dbReference>
<keyword evidence="1" id="KW-0560">Oxidoreductase</keyword>
<sequence length="186" mass="19176">MAVPDPNPLADSLPTDAAPPTLLEANAEAFKAAFRDHPAGVALITAMTPIGPVGLTASSVASVSAEPAALSFSVTRATGSAGGLLAAESVVVHLLAADQVEVARAFARSGAPRFTAEQGWAWLPTGEPWLASAPVALRARIAHTLPVGGSSLVVAEVLDVHLGDRAPSLVYRDRRFHVLHDDSPRV</sequence>
<keyword evidence="4" id="KW-1185">Reference proteome</keyword>
<comment type="caution">
    <text evidence="3">The sequence shown here is derived from an EMBL/GenBank/DDBJ whole genome shotgun (WGS) entry which is preliminary data.</text>
</comment>
<protein>
    <submittedName>
        <fullName evidence="3">Flavin reductase family protein</fullName>
    </submittedName>
</protein>
<proteinExistence type="predicted"/>
<dbReference type="PANTHER" id="PTHR30466">
    <property type="entry name" value="FLAVIN REDUCTASE"/>
    <property type="match status" value="1"/>
</dbReference>
<feature type="domain" description="Flavin reductase like" evidence="2">
    <location>
        <begin position="34"/>
        <end position="178"/>
    </location>
</feature>
<dbReference type="InterPro" id="IPR002563">
    <property type="entry name" value="Flavin_Rdtase-like_dom"/>
</dbReference>